<accession>A0AA46QVJ1</accession>
<keyword evidence="1" id="KW-0472">Membrane</keyword>
<proteinExistence type="predicted"/>
<feature type="transmembrane region" description="Helical" evidence="1">
    <location>
        <begin position="171"/>
        <end position="189"/>
    </location>
</feature>
<feature type="transmembrane region" description="Helical" evidence="1">
    <location>
        <begin position="367"/>
        <end position="384"/>
    </location>
</feature>
<organism evidence="2 3">
    <name type="scientific">Vibrio parahaemolyticus</name>
    <dbReference type="NCBI Taxonomy" id="670"/>
    <lineage>
        <taxon>Bacteria</taxon>
        <taxon>Pseudomonadati</taxon>
        <taxon>Pseudomonadota</taxon>
        <taxon>Gammaproteobacteria</taxon>
        <taxon>Vibrionales</taxon>
        <taxon>Vibrionaceae</taxon>
        <taxon>Vibrio</taxon>
    </lineage>
</organism>
<sequence>MFFSYVLISIALLILLLFLSYKRASLISVGAVFIFITHFLGYPLFHLRNTLDPRYDTVIQMGLNEPIVYSFFGFLTYVAVGIFFEGKTISKNSIQLPYLINFKLIKSCYLLLFLISISLYIVINGVSLNLDGNYGDRLTDNAGNGWLLINMPAFVVVIILSSMNAMKKSDFILTIPWILFFGLCYFVVIGGSRNVFASAILIYLIIGYFKGFLSRKAILVFGFCAFLLLNFLILFRYNVSLSDMNIKEAVAIFISYFSDSISPLNYQVESVNFVMNSSAHIPHGWDLFFNQFLALIPRALWNDKPIVMMNSSYYFTQYILGFSGNLNMASTMLSSALIIMKNGYYVVYAAAAVFVALMDRGISSKIFLIKMVPIISMPSLFFMARESLELYVFITFKYFLMLFFGYLMYLALLIFLPRKRSL</sequence>
<keyword evidence="1" id="KW-1133">Transmembrane helix</keyword>
<feature type="transmembrane region" description="Helical" evidence="1">
    <location>
        <begin position="332"/>
        <end position="355"/>
    </location>
</feature>
<gene>
    <name evidence="2" type="ORF">FVP01_18765</name>
</gene>
<feature type="transmembrane region" description="Helical" evidence="1">
    <location>
        <begin position="6"/>
        <end position="21"/>
    </location>
</feature>
<protein>
    <submittedName>
        <fullName evidence="2">Uncharacterized protein</fullName>
    </submittedName>
</protein>
<feature type="transmembrane region" description="Helical" evidence="1">
    <location>
        <begin position="390"/>
        <end position="416"/>
    </location>
</feature>
<dbReference type="EMBL" id="VRMQ01000004">
    <property type="protein sequence ID" value="TXN15024.1"/>
    <property type="molecule type" value="Genomic_DNA"/>
</dbReference>
<evidence type="ECO:0000313" key="3">
    <source>
        <dbReference type="Proteomes" id="UP000321504"/>
    </source>
</evidence>
<evidence type="ECO:0000256" key="1">
    <source>
        <dbReference type="SAM" id="Phobius"/>
    </source>
</evidence>
<feature type="transmembrane region" description="Helical" evidence="1">
    <location>
        <begin position="26"/>
        <end position="47"/>
    </location>
</feature>
<comment type="caution">
    <text evidence="2">The sequence shown here is derived from an EMBL/GenBank/DDBJ whole genome shotgun (WGS) entry which is preliminary data.</text>
</comment>
<feature type="transmembrane region" description="Helical" evidence="1">
    <location>
        <begin position="195"/>
        <end position="213"/>
    </location>
</feature>
<feature type="transmembrane region" description="Helical" evidence="1">
    <location>
        <begin position="143"/>
        <end position="164"/>
    </location>
</feature>
<dbReference type="AlphaFoldDB" id="A0AA46QVJ1"/>
<keyword evidence="1" id="KW-0812">Transmembrane</keyword>
<evidence type="ECO:0000313" key="2">
    <source>
        <dbReference type="EMBL" id="TXN15024.1"/>
    </source>
</evidence>
<feature type="transmembrane region" description="Helical" evidence="1">
    <location>
        <begin position="67"/>
        <end position="84"/>
    </location>
</feature>
<feature type="transmembrane region" description="Helical" evidence="1">
    <location>
        <begin position="218"/>
        <end position="237"/>
    </location>
</feature>
<dbReference type="Proteomes" id="UP000321504">
    <property type="component" value="Unassembled WGS sequence"/>
</dbReference>
<reference evidence="2 3" key="1">
    <citation type="submission" date="2019-08" db="EMBL/GenBank/DDBJ databases">
        <title>Emerging of two pre-pandemic pathogenic O4:KUT lineages of Vibrio parahaemolyticus in coastal eastern China.</title>
        <authorList>
            <person name="Yu H."/>
        </authorList>
    </citation>
    <scope>NUCLEOTIDE SEQUENCE [LARGE SCALE GENOMIC DNA]</scope>
    <source>
        <strain evidence="2 3">HZ17-383</strain>
    </source>
</reference>
<name>A0AA46QVJ1_VIBPH</name>
<feature type="transmembrane region" description="Helical" evidence="1">
    <location>
        <begin position="104"/>
        <end position="123"/>
    </location>
</feature>